<evidence type="ECO:0000313" key="3">
    <source>
        <dbReference type="Proteomes" id="UP000655759"/>
    </source>
</evidence>
<dbReference type="PANTHER" id="PTHR30244:SF34">
    <property type="entry name" value="DTDP-4-AMINO-4,6-DIDEOXYGALACTOSE TRANSAMINASE"/>
    <property type="match status" value="1"/>
</dbReference>
<comment type="caution">
    <text evidence="2">The sequence shown here is derived from an EMBL/GenBank/DDBJ whole genome shotgun (WGS) entry which is preliminary data.</text>
</comment>
<dbReference type="EMBL" id="CAJNAQ010000002">
    <property type="protein sequence ID" value="CAE6487069.1"/>
    <property type="molecule type" value="Genomic_DNA"/>
</dbReference>
<dbReference type="GO" id="GO:0000271">
    <property type="term" value="P:polysaccharide biosynthetic process"/>
    <property type="evidence" value="ECO:0007669"/>
    <property type="project" value="TreeGrafter"/>
</dbReference>
<dbReference type="GO" id="GO:0030170">
    <property type="term" value="F:pyridoxal phosphate binding"/>
    <property type="evidence" value="ECO:0007669"/>
    <property type="project" value="TreeGrafter"/>
</dbReference>
<reference evidence="2" key="1">
    <citation type="submission" date="2021-02" db="EMBL/GenBank/DDBJ databases">
        <authorList>
            <person name="Han P."/>
        </authorList>
    </citation>
    <scope>NUCLEOTIDE SEQUENCE</scope>
    <source>
        <strain evidence="2">Candidatus Nitrosotenuis uzonensis 5A</strain>
    </source>
</reference>
<evidence type="ECO:0000313" key="2">
    <source>
        <dbReference type="EMBL" id="CAE6487069.1"/>
    </source>
</evidence>
<dbReference type="InterPro" id="IPR015424">
    <property type="entry name" value="PyrdxlP-dep_Trfase"/>
</dbReference>
<dbReference type="InterPro" id="IPR015422">
    <property type="entry name" value="PyrdxlP-dep_Trfase_small"/>
</dbReference>
<dbReference type="SUPFAM" id="SSF53383">
    <property type="entry name" value="PLP-dependent transferases"/>
    <property type="match status" value="1"/>
</dbReference>
<dbReference type="PANTHER" id="PTHR30244">
    <property type="entry name" value="TRANSAMINASE"/>
    <property type="match status" value="1"/>
</dbReference>
<dbReference type="PIRSF" id="PIRSF000390">
    <property type="entry name" value="PLP_StrS"/>
    <property type="match status" value="1"/>
</dbReference>
<sequence length="361" mass="40422">MAKKIKLFDPFVGKEEKTAVLEVLQSGFWASGAGTGKVLEFENRFNKYVGSDNCIAVNNGTSALHLALSLLDVTNREVIVPSMSFVSTANAVLYNGGRPVFADVDPKTLCIDPDDIKKLIRKKTVAILPVHFGGMPCRLDEIIEICDKYDITLIEDAAHAAGSTFKNKKIGSHGKAVCFSFHPVKNLAMPTGGAVTLNGSDSASNADTLKKRRWCGISDRKDVLYNVTEIGWNFYMNEFSAAIGLVQLTKLDSMNKRRKTIARRYYNEISLDSKMEYDDNCSFHLYWIQVKNRPRFISHMKKHNIQTGVHYMPIHKMSLYGSKVRLPHTENASQKVVSLPMHPNLTESQVTQIIKLVNKYA</sequence>
<proteinExistence type="inferred from homology"/>
<keyword evidence="2" id="KW-0032">Aminotransferase</keyword>
<dbReference type="Gene3D" id="3.40.640.10">
    <property type="entry name" value="Type I PLP-dependent aspartate aminotransferase-like (Major domain)"/>
    <property type="match status" value="1"/>
</dbReference>
<dbReference type="Pfam" id="PF01041">
    <property type="entry name" value="DegT_DnrJ_EryC1"/>
    <property type="match status" value="1"/>
</dbReference>
<protein>
    <submittedName>
        <fullName evidence="2">Pyridoxal phosphate-dependent aminotransferase, cell wall synthesis related</fullName>
    </submittedName>
</protein>
<dbReference type="Gene3D" id="3.90.1150.10">
    <property type="entry name" value="Aspartate Aminotransferase, domain 1"/>
    <property type="match status" value="1"/>
</dbReference>
<comment type="similarity">
    <text evidence="1">Belongs to the DegT/DnrJ/EryC1 family.</text>
</comment>
<evidence type="ECO:0000256" key="1">
    <source>
        <dbReference type="RuleBase" id="RU004508"/>
    </source>
</evidence>
<dbReference type="CDD" id="cd00616">
    <property type="entry name" value="AHBA_syn"/>
    <property type="match status" value="1"/>
</dbReference>
<accession>A0A812EXV2</accession>
<dbReference type="Proteomes" id="UP000655759">
    <property type="component" value="Unassembled WGS sequence"/>
</dbReference>
<name>A0A812EXV2_9ARCH</name>
<dbReference type="InterPro" id="IPR015421">
    <property type="entry name" value="PyrdxlP-dep_Trfase_major"/>
</dbReference>
<keyword evidence="2" id="KW-0808">Transferase</keyword>
<dbReference type="GO" id="GO:0008483">
    <property type="term" value="F:transaminase activity"/>
    <property type="evidence" value="ECO:0007669"/>
    <property type="project" value="UniProtKB-KW"/>
</dbReference>
<dbReference type="RefSeq" id="WP_205097952.1">
    <property type="nucleotide sequence ID" value="NZ_CAJNAQ010000002.1"/>
</dbReference>
<dbReference type="AlphaFoldDB" id="A0A812EXV2"/>
<gene>
    <name evidence="2" type="primary">spsC</name>
    <name evidence="2" type="ORF">NUZ5A_20256</name>
</gene>
<dbReference type="InterPro" id="IPR000653">
    <property type="entry name" value="DegT/StrS_aminotransferase"/>
</dbReference>
<keyword evidence="1" id="KW-0663">Pyridoxal phosphate</keyword>
<organism evidence="2 3">
    <name type="scientific">Candidatus Nitrosotenuis uzonensis</name>
    <dbReference type="NCBI Taxonomy" id="1407055"/>
    <lineage>
        <taxon>Archaea</taxon>
        <taxon>Nitrososphaerota</taxon>
        <taxon>Candidatus Nitrosotenuis</taxon>
    </lineage>
</organism>